<evidence type="ECO:0000256" key="1">
    <source>
        <dbReference type="SAM" id="MobiDB-lite"/>
    </source>
</evidence>
<organism evidence="2 3">
    <name type="scientific">Streptomyces halstedii</name>
    <dbReference type="NCBI Taxonomy" id="1944"/>
    <lineage>
        <taxon>Bacteria</taxon>
        <taxon>Bacillati</taxon>
        <taxon>Actinomycetota</taxon>
        <taxon>Actinomycetes</taxon>
        <taxon>Kitasatosporales</taxon>
        <taxon>Streptomycetaceae</taxon>
        <taxon>Streptomyces</taxon>
    </lineage>
</organism>
<keyword evidence="3" id="KW-1185">Reference proteome</keyword>
<evidence type="ECO:0000313" key="2">
    <source>
        <dbReference type="EMBL" id="MBV7668791.1"/>
    </source>
</evidence>
<proteinExistence type="predicted"/>
<dbReference type="Proteomes" id="UP000735541">
    <property type="component" value="Unassembled WGS sequence"/>
</dbReference>
<dbReference type="RefSeq" id="WP_228867403.1">
    <property type="nucleotide sequence ID" value="NZ_JAHUVW010000001.1"/>
</dbReference>
<dbReference type="EMBL" id="JAHUVW010000001">
    <property type="protein sequence ID" value="MBV7668791.1"/>
    <property type="molecule type" value="Genomic_DNA"/>
</dbReference>
<gene>
    <name evidence="2" type="ORF">STHAL_04670</name>
</gene>
<evidence type="ECO:0000313" key="3">
    <source>
        <dbReference type="Proteomes" id="UP000735541"/>
    </source>
</evidence>
<reference evidence="2 3" key="1">
    <citation type="submission" date="2021-07" db="EMBL/GenBank/DDBJ databases">
        <title>Sequencing Streptomyces halstedii LGO-A4 genome an citrus endophytic actinomycete.</title>
        <authorList>
            <person name="Samborskyy M."/>
            <person name="Scott N."/>
            <person name="Deglau R."/>
            <person name="Dickens S."/>
            <person name="Oliveira L.G."/>
        </authorList>
    </citation>
    <scope>NUCLEOTIDE SEQUENCE [LARGE SCALE GENOMIC DNA]</scope>
    <source>
        <strain evidence="2 3">LGO-A4</strain>
    </source>
</reference>
<name>A0ABS6TKJ3_STRHA</name>
<comment type="caution">
    <text evidence="2">The sequence shown here is derived from an EMBL/GenBank/DDBJ whole genome shotgun (WGS) entry which is preliminary data.</text>
</comment>
<accession>A0ABS6TKJ3</accession>
<protein>
    <submittedName>
        <fullName evidence="2">Uncharacterized protein</fullName>
    </submittedName>
</protein>
<feature type="compositionally biased region" description="Low complexity" evidence="1">
    <location>
        <begin position="28"/>
        <end position="41"/>
    </location>
</feature>
<sequence length="60" mass="6282">MGTGPQPEEDNGDADTAPETVPDPDPDTAPVTPAAAGEQRRAALLARVREANKWSADRPT</sequence>
<feature type="region of interest" description="Disordered" evidence="1">
    <location>
        <begin position="1"/>
        <end position="41"/>
    </location>
</feature>